<dbReference type="InterPro" id="IPR058581">
    <property type="entry name" value="TM_HPP"/>
</dbReference>
<feature type="transmembrane region" description="Helical" evidence="1">
    <location>
        <begin position="70"/>
        <end position="100"/>
    </location>
</feature>
<feature type="transmembrane region" description="Helical" evidence="1">
    <location>
        <begin position="6"/>
        <end position="25"/>
    </location>
</feature>
<evidence type="ECO:0000313" key="3">
    <source>
        <dbReference type="EMBL" id="MFD1332986.1"/>
    </source>
</evidence>
<gene>
    <name evidence="3" type="ORF">ACFQ4O_13355</name>
</gene>
<dbReference type="PANTHER" id="PTHR33741">
    <property type="entry name" value="TRANSMEMBRANE PROTEIN DDB_G0269096-RELATED"/>
    <property type="match status" value="1"/>
</dbReference>
<dbReference type="RefSeq" id="WP_378776188.1">
    <property type="nucleotide sequence ID" value="NZ_JBHTMX010000148.1"/>
</dbReference>
<feature type="transmembrane region" description="Helical" evidence="1">
    <location>
        <begin position="112"/>
        <end position="142"/>
    </location>
</feature>
<dbReference type="Proteomes" id="UP001597171">
    <property type="component" value="Unassembled WGS sequence"/>
</dbReference>
<dbReference type="PANTHER" id="PTHR33741:SF5">
    <property type="entry name" value="TRANSMEMBRANE PROTEIN DDB_G0269096-RELATED"/>
    <property type="match status" value="1"/>
</dbReference>
<keyword evidence="1" id="KW-0472">Membrane</keyword>
<keyword evidence="4" id="KW-1185">Reference proteome</keyword>
<evidence type="ECO:0000313" key="4">
    <source>
        <dbReference type="Proteomes" id="UP001597171"/>
    </source>
</evidence>
<keyword evidence="1" id="KW-1133">Transmembrane helix</keyword>
<dbReference type="EMBL" id="JBHTMX010000148">
    <property type="protein sequence ID" value="MFD1332986.1"/>
    <property type="molecule type" value="Genomic_DNA"/>
</dbReference>
<accession>A0ABW3Z9Y7</accession>
<dbReference type="InterPro" id="IPR007065">
    <property type="entry name" value="HPP"/>
</dbReference>
<organism evidence="3 4">
    <name type="scientific">Methylopila musalis</name>
    <dbReference type="NCBI Taxonomy" id="1134781"/>
    <lineage>
        <taxon>Bacteria</taxon>
        <taxon>Pseudomonadati</taxon>
        <taxon>Pseudomonadota</taxon>
        <taxon>Alphaproteobacteria</taxon>
        <taxon>Hyphomicrobiales</taxon>
        <taxon>Methylopilaceae</taxon>
        <taxon>Methylopila</taxon>
    </lineage>
</organism>
<proteinExistence type="predicted"/>
<comment type="caution">
    <text evidence="3">The sequence shown here is derived from an EMBL/GenBank/DDBJ whole genome shotgun (WGS) entry which is preliminary data.</text>
</comment>
<feature type="transmembrane region" description="Helical" evidence="1">
    <location>
        <begin position="32"/>
        <end position="50"/>
    </location>
</feature>
<feature type="domain" description="HPP transmembrane region" evidence="2">
    <location>
        <begin position="7"/>
        <end position="152"/>
    </location>
</feature>
<reference evidence="4" key="1">
    <citation type="journal article" date="2019" name="Int. J. Syst. Evol. Microbiol.">
        <title>The Global Catalogue of Microorganisms (GCM) 10K type strain sequencing project: providing services to taxonomists for standard genome sequencing and annotation.</title>
        <authorList>
            <consortium name="The Broad Institute Genomics Platform"/>
            <consortium name="The Broad Institute Genome Sequencing Center for Infectious Disease"/>
            <person name="Wu L."/>
            <person name="Ma J."/>
        </authorList>
    </citation>
    <scope>NUCLEOTIDE SEQUENCE [LARGE SCALE GENOMIC DNA]</scope>
    <source>
        <strain evidence="4">CCUG 61696</strain>
    </source>
</reference>
<dbReference type="Pfam" id="PF04982">
    <property type="entry name" value="TM_HPP"/>
    <property type="match status" value="1"/>
</dbReference>
<protein>
    <submittedName>
        <fullName evidence="3">HPP family protein</fullName>
    </submittedName>
</protein>
<keyword evidence="1" id="KW-0812">Transmembrane</keyword>
<evidence type="ECO:0000256" key="1">
    <source>
        <dbReference type="SAM" id="Phobius"/>
    </source>
</evidence>
<sequence>MASVRAARAAAVAGLGGFLVIYALAELSQLSGAMLLIAPFGASCVLVFGVPASPLAQPRNVIGGHLISTAVGLVALALLGAGPLAFGLGVGAAIALMLVTKTTHPPAGADPIVVILAGASWPFLFSPVLVGAVVIVLAGALYHRTLTGAAYPVRA</sequence>
<evidence type="ECO:0000259" key="2">
    <source>
        <dbReference type="Pfam" id="PF04982"/>
    </source>
</evidence>
<name>A0ABW3Z9Y7_9HYPH</name>